<accession>A0A164IRU7</accession>
<gene>
    <name evidence="1" type="ORF">APZ42_001751</name>
</gene>
<protein>
    <recommendedName>
        <fullName evidence="3">DDE-1 domain-containing protein</fullName>
    </recommendedName>
</protein>
<feature type="non-terminal residue" evidence="1">
    <location>
        <position position="1"/>
    </location>
</feature>
<keyword evidence="2" id="KW-1185">Reference proteome</keyword>
<sequence>RKPEHTTQARAAGFNKPVVENFCYKLEFLLKKHKFKPHQIWNGDETITPTVVQPPKVIACNGTKQVQQTVSAERGTNVTMLAFISASGTTVPPVFVFPRKKVLPPMYESGPLGCIGLAHNSGWMSKFFQSSSSFPWLRKIIHNKPSVAFVRQPFKSLRLPGSVFCKRK</sequence>
<evidence type="ECO:0000313" key="1">
    <source>
        <dbReference type="EMBL" id="KZS01553.1"/>
    </source>
</evidence>
<name>A0A164IRU7_9CRUS</name>
<evidence type="ECO:0008006" key="3">
    <source>
        <dbReference type="Google" id="ProtNLM"/>
    </source>
</evidence>
<comment type="caution">
    <text evidence="1">The sequence shown here is derived from an EMBL/GenBank/DDBJ whole genome shotgun (WGS) entry which is preliminary data.</text>
</comment>
<dbReference type="Proteomes" id="UP000076858">
    <property type="component" value="Unassembled WGS sequence"/>
</dbReference>
<dbReference type="AlphaFoldDB" id="A0A164IRU7"/>
<organism evidence="1 2">
    <name type="scientific">Daphnia magna</name>
    <dbReference type="NCBI Taxonomy" id="35525"/>
    <lineage>
        <taxon>Eukaryota</taxon>
        <taxon>Metazoa</taxon>
        <taxon>Ecdysozoa</taxon>
        <taxon>Arthropoda</taxon>
        <taxon>Crustacea</taxon>
        <taxon>Branchiopoda</taxon>
        <taxon>Diplostraca</taxon>
        <taxon>Cladocera</taxon>
        <taxon>Anomopoda</taxon>
        <taxon>Daphniidae</taxon>
        <taxon>Daphnia</taxon>
    </lineage>
</organism>
<reference evidence="1 2" key="1">
    <citation type="submission" date="2016-03" db="EMBL/GenBank/DDBJ databases">
        <title>EvidentialGene: Evidence-directed Construction of Genes on Genomes.</title>
        <authorList>
            <person name="Gilbert D.G."/>
            <person name="Choi J.-H."/>
            <person name="Mockaitis K."/>
            <person name="Colbourne J."/>
            <person name="Pfrender M."/>
        </authorList>
    </citation>
    <scope>NUCLEOTIDE SEQUENCE [LARGE SCALE GENOMIC DNA]</scope>
    <source>
        <strain evidence="1 2">Xinb3</strain>
        <tissue evidence="1">Complete organism</tissue>
    </source>
</reference>
<dbReference type="EMBL" id="LRGB01006621">
    <property type="protein sequence ID" value="KZS01553.1"/>
    <property type="molecule type" value="Genomic_DNA"/>
</dbReference>
<proteinExistence type="predicted"/>
<evidence type="ECO:0000313" key="2">
    <source>
        <dbReference type="Proteomes" id="UP000076858"/>
    </source>
</evidence>
<dbReference type="OrthoDB" id="4327074at2759"/>